<proteinExistence type="predicted"/>
<keyword evidence="2" id="KW-1185">Reference proteome</keyword>
<name>A0A9K3DXF4_HELAN</name>
<organism evidence="1 2">
    <name type="scientific">Helianthus annuus</name>
    <name type="common">Common sunflower</name>
    <dbReference type="NCBI Taxonomy" id="4232"/>
    <lineage>
        <taxon>Eukaryota</taxon>
        <taxon>Viridiplantae</taxon>
        <taxon>Streptophyta</taxon>
        <taxon>Embryophyta</taxon>
        <taxon>Tracheophyta</taxon>
        <taxon>Spermatophyta</taxon>
        <taxon>Magnoliopsida</taxon>
        <taxon>eudicotyledons</taxon>
        <taxon>Gunneridae</taxon>
        <taxon>Pentapetalae</taxon>
        <taxon>asterids</taxon>
        <taxon>campanulids</taxon>
        <taxon>Asterales</taxon>
        <taxon>Asteraceae</taxon>
        <taxon>Asteroideae</taxon>
        <taxon>Heliantheae alliance</taxon>
        <taxon>Heliantheae</taxon>
        <taxon>Helianthus</taxon>
    </lineage>
</organism>
<accession>A0A9K3DXF4</accession>
<dbReference type="EMBL" id="MNCJ02000331">
    <property type="protein sequence ID" value="KAF5762068.1"/>
    <property type="molecule type" value="Genomic_DNA"/>
</dbReference>
<dbReference type="Gramene" id="mRNA:HanXRQr2_Chr16g0772571">
    <property type="protein sequence ID" value="mRNA:HanXRQr2_Chr16g0772571"/>
    <property type="gene ID" value="HanXRQr2_Chr16g0772571"/>
</dbReference>
<comment type="caution">
    <text evidence="1">The sequence shown here is derived from an EMBL/GenBank/DDBJ whole genome shotgun (WGS) entry which is preliminary data.</text>
</comment>
<evidence type="ECO:0000313" key="2">
    <source>
        <dbReference type="Proteomes" id="UP000215914"/>
    </source>
</evidence>
<gene>
    <name evidence="1" type="ORF">HanXRQr2_Chr16g0772571</name>
</gene>
<reference evidence="1" key="1">
    <citation type="journal article" date="2017" name="Nature">
        <title>The sunflower genome provides insights into oil metabolism, flowering and Asterid evolution.</title>
        <authorList>
            <person name="Badouin H."/>
            <person name="Gouzy J."/>
            <person name="Grassa C.J."/>
            <person name="Murat F."/>
            <person name="Staton S.E."/>
            <person name="Cottret L."/>
            <person name="Lelandais-Briere C."/>
            <person name="Owens G.L."/>
            <person name="Carrere S."/>
            <person name="Mayjonade B."/>
            <person name="Legrand L."/>
            <person name="Gill N."/>
            <person name="Kane N.C."/>
            <person name="Bowers J.E."/>
            <person name="Hubner S."/>
            <person name="Bellec A."/>
            <person name="Berard A."/>
            <person name="Berges H."/>
            <person name="Blanchet N."/>
            <person name="Boniface M.C."/>
            <person name="Brunel D."/>
            <person name="Catrice O."/>
            <person name="Chaidir N."/>
            <person name="Claudel C."/>
            <person name="Donnadieu C."/>
            <person name="Faraut T."/>
            <person name="Fievet G."/>
            <person name="Helmstetter N."/>
            <person name="King M."/>
            <person name="Knapp S.J."/>
            <person name="Lai Z."/>
            <person name="Le Paslier M.C."/>
            <person name="Lippi Y."/>
            <person name="Lorenzon L."/>
            <person name="Mandel J.R."/>
            <person name="Marage G."/>
            <person name="Marchand G."/>
            <person name="Marquand E."/>
            <person name="Bret-Mestries E."/>
            <person name="Morien E."/>
            <person name="Nambeesan S."/>
            <person name="Nguyen T."/>
            <person name="Pegot-Espagnet P."/>
            <person name="Pouilly N."/>
            <person name="Raftis F."/>
            <person name="Sallet E."/>
            <person name="Schiex T."/>
            <person name="Thomas J."/>
            <person name="Vandecasteele C."/>
            <person name="Vares D."/>
            <person name="Vear F."/>
            <person name="Vautrin S."/>
            <person name="Crespi M."/>
            <person name="Mangin B."/>
            <person name="Burke J.M."/>
            <person name="Salse J."/>
            <person name="Munos S."/>
            <person name="Vincourt P."/>
            <person name="Rieseberg L.H."/>
            <person name="Langlade N.B."/>
        </authorList>
    </citation>
    <scope>NUCLEOTIDE SEQUENCE</scope>
    <source>
        <tissue evidence="1">Leaves</tissue>
    </source>
</reference>
<protein>
    <recommendedName>
        <fullName evidence="3">FBD domain-containing protein</fullName>
    </recommendedName>
</protein>
<evidence type="ECO:0008006" key="3">
    <source>
        <dbReference type="Google" id="ProtNLM"/>
    </source>
</evidence>
<reference evidence="1" key="2">
    <citation type="submission" date="2020-06" db="EMBL/GenBank/DDBJ databases">
        <title>Helianthus annuus Genome sequencing and assembly Release 2.</title>
        <authorList>
            <person name="Gouzy J."/>
            <person name="Langlade N."/>
            <person name="Munos S."/>
        </authorList>
    </citation>
    <scope>NUCLEOTIDE SEQUENCE</scope>
    <source>
        <tissue evidence="1">Leaves</tissue>
    </source>
</reference>
<dbReference type="Proteomes" id="UP000215914">
    <property type="component" value="Unassembled WGS sequence"/>
</dbReference>
<evidence type="ECO:0000313" key="1">
    <source>
        <dbReference type="EMBL" id="KAF5762068.1"/>
    </source>
</evidence>
<dbReference type="AlphaFoldDB" id="A0A9K3DXF4"/>
<sequence length="112" mass="12706">MFAFELIKSFPNLQTLEITSSCQKNILVPTVCSLDVDYNTMGMFQLRSVVFTYSKASESEVCLIKYLLACSPFLKKIVIRPHSCLVLGEQLMFARKLLKLHRASPNVDINLC</sequence>